<evidence type="ECO:0000256" key="7">
    <source>
        <dbReference type="SAM" id="Coils"/>
    </source>
</evidence>
<proteinExistence type="inferred from homology"/>
<dbReference type="InterPro" id="IPR004869">
    <property type="entry name" value="MMPL_dom"/>
</dbReference>
<dbReference type="Pfam" id="PF03176">
    <property type="entry name" value="MMPL"/>
    <property type="match status" value="2"/>
</dbReference>
<sequence length="1049" mass="113829">MRTIVKYRWAILALWIALAAGLFFTAPDMQDLVRERGQLTIPEGSPSLAAGKLLEEIDGDGTAAVLVFTSEDGLDDEEIREIKQAVDRLSEQSDELGLTNVVSPFGVPELEEQMVSEDGTTVLVMLGLDSADLSTSEQRDGLNEVLQDVGVEHYLTGSSLIDEDVIISSQEGLKRTELITVIFILVILIVVFRSVVTPWIPLLTIGISYLTAQSVVAYLVEYMDFPLSTFTQIFMVAVMFGIGTDYCILLISRFREELAAHSYTVEAIAATYRTAGRTVLFSWLAVLAGFAAIGLSKFILYQSAVAVAVGVTVMMIALFTLMPFFMAVLGKALFWPSSRALQHKDNRVWGFAGSFSLRRPLITLGIIAVIVVPFLWQYDGDVSYNSLDEIGDGYDSVKAFHIIAEKFGPGESLPASIVLKHDEALDSPQGMAWIEKISRELLHVDGVSAVRSATRPTGEEIAEFLVTDQAAVLQEGLIQGADGIMQIRDGLAFAGRQLTASEPQLVDAVQAVGALVDGTQEVAAGLNQLSNGLGEIAYGMRQGAGGAAELHSGVQELKRNAERLRSSYEQLAAGYHELSEGLNQLAEHYGQLENGLDSLSQGLSGLEQALGSVSMNHPILSEDETFLMALGLAEQMQDAAEELLTGVKQLNGQLAVVTAGLSEAGGGFGQANAGFGEIIATFDALLDGLNQLEQGLQQAADGQDHIAQQMPGAVHGLQQVVDGQRQLYEGVTGLTDQLELLTGGIQQSVDGLTQIGEGLTDAVAYLEVLSTNSSADLGGWYMPEEVFELEEFAQVFDTYMSEDRRTVKFEVIFEGHPYEQETLELIEPLNAAIERAVKGTPLEDAAYAVGGVTSMYHDLSEVSQEDFNRTAVIMLIGIFLVLMILLRSLVMPIYLMASLLLTYYTSMAVAEWIFVDLAGYAGITWAVPFFAFVMLVALGIDYSIFLMGRFNEYRHLDVQEAILEAMKKMGSVIFSAVIILGGTFAAMLPSGVLSLLQIATIVLTGLFLYALVFLPLFIPMMVKLFGEANWWPFGRARSTAEQPPEQPSV</sequence>
<feature type="transmembrane region" description="Helical" evidence="8">
    <location>
        <begin position="355"/>
        <end position="376"/>
    </location>
</feature>
<feature type="transmembrane region" description="Helical" evidence="8">
    <location>
        <begin position="927"/>
        <end position="948"/>
    </location>
</feature>
<dbReference type="Gene3D" id="1.10.287.950">
    <property type="entry name" value="Methyl-accepting chemotaxis protein"/>
    <property type="match status" value="2"/>
</dbReference>
<dbReference type="InterPro" id="IPR050545">
    <property type="entry name" value="Mycobact_MmpL"/>
</dbReference>
<dbReference type="AlphaFoldDB" id="A0A916QED9"/>
<keyword evidence="6 8" id="KW-0472">Membrane</keyword>
<dbReference type="Gene3D" id="1.20.1640.10">
    <property type="entry name" value="Multidrug efflux transporter AcrB transmembrane domain"/>
    <property type="match status" value="2"/>
</dbReference>
<name>A0A916QED9_9BACL</name>
<keyword evidence="11" id="KW-1185">Reference proteome</keyword>
<feature type="transmembrane region" description="Helical" evidence="8">
    <location>
        <begin position="867"/>
        <end position="886"/>
    </location>
</feature>
<evidence type="ECO:0000256" key="4">
    <source>
        <dbReference type="ARBA" id="ARBA00022692"/>
    </source>
</evidence>
<feature type="transmembrane region" description="Helical" evidence="8">
    <location>
        <begin position="969"/>
        <end position="988"/>
    </location>
</feature>
<dbReference type="PROSITE" id="PS50156">
    <property type="entry name" value="SSD"/>
    <property type="match status" value="1"/>
</dbReference>
<keyword evidence="7" id="KW-0175">Coiled coil</keyword>
<evidence type="ECO:0000256" key="3">
    <source>
        <dbReference type="ARBA" id="ARBA00022475"/>
    </source>
</evidence>
<dbReference type="InterPro" id="IPR000731">
    <property type="entry name" value="SSD"/>
</dbReference>
<dbReference type="Proteomes" id="UP000654993">
    <property type="component" value="Unassembled WGS sequence"/>
</dbReference>
<dbReference type="SUPFAM" id="SSF82866">
    <property type="entry name" value="Multidrug efflux transporter AcrB transmembrane domain"/>
    <property type="match status" value="2"/>
</dbReference>
<organism evidence="10 11">
    <name type="scientific">Insulibacter thermoxylanivorax</name>
    <dbReference type="NCBI Taxonomy" id="2749268"/>
    <lineage>
        <taxon>Bacteria</taxon>
        <taxon>Bacillati</taxon>
        <taxon>Bacillota</taxon>
        <taxon>Bacilli</taxon>
        <taxon>Bacillales</taxon>
        <taxon>Paenibacillaceae</taxon>
        <taxon>Insulibacter</taxon>
    </lineage>
</organism>
<comment type="caution">
    <text evidence="10">The sequence shown here is derived from an EMBL/GenBank/DDBJ whole genome shotgun (WGS) entry which is preliminary data.</text>
</comment>
<feature type="transmembrane region" description="Helical" evidence="8">
    <location>
        <begin position="893"/>
        <end position="915"/>
    </location>
</feature>
<comment type="similarity">
    <text evidence="2">Belongs to the resistance-nodulation-cell division (RND) (TC 2.A.6) family. MmpL subfamily.</text>
</comment>
<protein>
    <submittedName>
        <fullName evidence="10">Transporter</fullName>
    </submittedName>
</protein>
<dbReference type="PANTHER" id="PTHR33406:SF6">
    <property type="entry name" value="MEMBRANE PROTEIN YDGH-RELATED"/>
    <property type="match status" value="1"/>
</dbReference>
<feature type="domain" description="SSD" evidence="9">
    <location>
        <begin position="896"/>
        <end position="1024"/>
    </location>
</feature>
<keyword evidence="4 8" id="KW-0812">Transmembrane</keyword>
<feature type="transmembrane region" description="Helical" evidence="8">
    <location>
        <begin position="202"/>
        <end position="220"/>
    </location>
</feature>
<reference evidence="10" key="1">
    <citation type="submission" date="2020-08" db="EMBL/GenBank/DDBJ databases">
        <authorList>
            <person name="Uke A."/>
            <person name="Chhe C."/>
            <person name="Baramee S."/>
            <person name="Kosugi A."/>
        </authorList>
    </citation>
    <scope>NUCLEOTIDE SEQUENCE</scope>
    <source>
        <strain evidence="10">DA-C8</strain>
    </source>
</reference>
<feature type="transmembrane region" description="Helical" evidence="8">
    <location>
        <begin position="994"/>
        <end position="1018"/>
    </location>
</feature>
<reference evidence="10" key="2">
    <citation type="journal article" date="2021" name="Data Brief">
        <title>Draft genome sequence data of the facultative, thermophilic, xylanolytic bacterium Paenibacillus sp. strain DA-C8.</title>
        <authorList>
            <person name="Chhe C."/>
            <person name="Uke A."/>
            <person name="Baramee S."/>
            <person name="Ungkulpasvich U."/>
            <person name="Tachaapaikoon C."/>
            <person name="Pason P."/>
            <person name="Waeonukul R."/>
            <person name="Ratanakhanokchai K."/>
            <person name="Kosugi A."/>
        </authorList>
    </citation>
    <scope>NUCLEOTIDE SEQUENCE</scope>
    <source>
        <strain evidence="10">DA-C8</strain>
    </source>
</reference>
<evidence type="ECO:0000256" key="1">
    <source>
        <dbReference type="ARBA" id="ARBA00004651"/>
    </source>
</evidence>
<evidence type="ECO:0000256" key="2">
    <source>
        <dbReference type="ARBA" id="ARBA00010157"/>
    </source>
</evidence>
<evidence type="ECO:0000256" key="6">
    <source>
        <dbReference type="ARBA" id="ARBA00023136"/>
    </source>
</evidence>
<feature type="transmembrane region" description="Helical" evidence="8">
    <location>
        <begin position="280"/>
        <end position="300"/>
    </location>
</feature>
<feature type="coiled-coil region" evidence="7">
    <location>
        <begin position="547"/>
        <end position="574"/>
    </location>
</feature>
<evidence type="ECO:0000259" key="9">
    <source>
        <dbReference type="PROSITE" id="PS50156"/>
    </source>
</evidence>
<evidence type="ECO:0000313" key="11">
    <source>
        <dbReference type="Proteomes" id="UP000654993"/>
    </source>
</evidence>
<gene>
    <name evidence="10" type="ORF">PRECH8_13650</name>
</gene>
<feature type="transmembrane region" description="Helical" evidence="8">
    <location>
        <begin position="232"/>
        <end position="251"/>
    </location>
</feature>
<dbReference type="SUPFAM" id="SSF58104">
    <property type="entry name" value="Methyl-accepting chemotaxis protein (MCP) signaling domain"/>
    <property type="match status" value="1"/>
</dbReference>
<dbReference type="PANTHER" id="PTHR33406">
    <property type="entry name" value="MEMBRANE PROTEIN MJ1562-RELATED"/>
    <property type="match status" value="1"/>
</dbReference>
<evidence type="ECO:0000256" key="5">
    <source>
        <dbReference type="ARBA" id="ARBA00022989"/>
    </source>
</evidence>
<dbReference type="GO" id="GO:0005886">
    <property type="term" value="C:plasma membrane"/>
    <property type="evidence" value="ECO:0007669"/>
    <property type="project" value="UniProtKB-SubCell"/>
</dbReference>
<keyword evidence="5 8" id="KW-1133">Transmembrane helix</keyword>
<keyword evidence="3" id="KW-1003">Cell membrane</keyword>
<evidence type="ECO:0000256" key="8">
    <source>
        <dbReference type="SAM" id="Phobius"/>
    </source>
</evidence>
<evidence type="ECO:0000313" key="10">
    <source>
        <dbReference type="EMBL" id="GFR38069.1"/>
    </source>
</evidence>
<accession>A0A916QED9</accession>
<feature type="transmembrane region" description="Helical" evidence="8">
    <location>
        <begin position="178"/>
        <end position="195"/>
    </location>
</feature>
<comment type="subcellular location">
    <subcellularLocation>
        <location evidence="1">Cell membrane</location>
        <topology evidence="1">Multi-pass membrane protein</topology>
    </subcellularLocation>
</comment>
<dbReference type="RefSeq" id="WP_200966338.1">
    <property type="nucleotide sequence ID" value="NZ_BMAQ01000010.1"/>
</dbReference>
<feature type="transmembrane region" description="Helical" evidence="8">
    <location>
        <begin position="306"/>
        <end position="334"/>
    </location>
</feature>
<dbReference type="EMBL" id="BMAQ01000010">
    <property type="protein sequence ID" value="GFR38069.1"/>
    <property type="molecule type" value="Genomic_DNA"/>
</dbReference>